<feature type="transmembrane region" description="Helical" evidence="7">
    <location>
        <begin position="439"/>
        <end position="460"/>
    </location>
</feature>
<keyword evidence="4 7" id="KW-1133">Transmembrane helix</keyword>
<dbReference type="PANTHER" id="PTHR30572">
    <property type="entry name" value="MEMBRANE COMPONENT OF TRANSPORTER-RELATED"/>
    <property type="match status" value="1"/>
</dbReference>
<comment type="subcellular location">
    <subcellularLocation>
        <location evidence="1">Cell membrane</location>
        <topology evidence="1">Multi-pass membrane protein</topology>
    </subcellularLocation>
</comment>
<proteinExistence type="inferred from homology"/>
<keyword evidence="2" id="KW-1003">Cell membrane</keyword>
<evidence type="ECO:0000256" key="7">
    <source>
        <dbReference type="SAM" id="Phobius"/>
    </source>
</evidence>
<evidence type="ECO:0000256" key="4">
    <source>
        <dbReference type="ARBA" id="ARBA00022989"/>
    </source>
</evidence>
<organism evidence="10 11">
    <name type="scientific">Ideonella lacteola</name>
    <dbReference type="NCBI Taxonomy" id="2984193"/>
    <lineage>
        <taxon>Bacteria</taxon>
        <taxon>Pseudomonadati</taxon>
        <taxon>Pseudomonadota</taxon>
        <taxon>Betaproteobacteria</taxon>
        <taxon>Burkholderiales</taxon>
        <taxon>Sphaerotilaceae</taxon>
        <taxon>Ideonella</taxon>
    </lineage>
</organism>
<feature type="transmembrane region" description="Helical" evidence="7">
    <location>
        <begin position="289"/>
        <end position="310"/>
    </location>
</feature>
<evidence type="ECO:0000256" key="1">
    <source>
        <dbReference type="ARBA" id="ARBA00004651"/>
    </source>
</evidence>
<keyword evidence="5 7" id="KW-0472">Membrane</keyword>
<feature type="transmembrane region" description="Helical" evidence="7">
    <location>
        <begin position="684"/>
        <end position="707"/>
    </location>
</feature>
<keyword evidence="3 7" id="KW-0812">Transmembrane</keyword>
<evidence type="ECO:0000259" key="9">
    <source>
        <dbReference type="Pfam" id="PF12704"/>
    </source>
</evidence>
<evidence type="ECO:0000256" key="3">
    <source>
        <dbReference type="ARBA" id="ARBA00022692"/>
    </source>
</evidence>
<evidence type="ECO:0000256" key="6">
    <source>
        <dbReference type="ARBA" id="ARBA00038076"/>
    </source>
</evidence>
<comment type="similarity">
    <text evidence="6">Belongs to the ABC-4 integral membrane protein family.</text>
</comment>
<feature type="domain" description="ABC3 transporter permease C-terminal" evidence="8">
    <location>
        <begin position="302"/>
        <end position="415"/>
    </location>
</feature>
<feature type="transmembrane region" description="Helical" evidence="7">
    <location>
        <begin position="391"/>
        <end position="414"/>
    </location>
</feature>
<evidence type="ECO:0000256" key="5">
    <source>
        <dbReference type="ARBA" id="ARBA00023136"/>
    </source>
</evidence>
<evidence type="ECO:0000259" key="8">
    <source>
        <dbReference type="Pfam" id="PF02687"/>
    </source>
</evidence>
<name>A0ABU9BWV0_9BURK</name>
<sequence>MNALLRDAWSGVRHRRMAAWVSVAGLTLAFTASLLVGLLAIALASTDPSIPDPERTIVLDFKGNPPGQPSPWFTASPVSFGTMLRERGAPLDLIARTSGDGMDVTVGDRLEQVFPLLADPEIVPLFDLKPLAGDLRATLASRDGVAVTPHLIRRLWGDMPPSEAMGKTFDVRGVVYTVTAVVPEMDPRHPLDQGAMYGRPHDLIAGFESQANSKSEAERRGLYMVNGRVYARLRDGARADDVGRWMREAFVASPLFQELPPDWRTGREAAYFRGLPLAQLPFEGETAELTWMLAGALGAACGLLLLMAAFNHMNLQAASLLQRQRETALRRSLGADGAALLRLWGLEALLPLVASAAAALLLAWWVAPAVASWMNLPSTLPVADPLPPMALAGLAAAVLTLWPLTLAAPAWLALRRPAAPALQGRTASEGPWGRRVRQALLALQLGGALMLLSLAGVLAAQQYHLLHVDRGFDPKGRLWLGVLINPELVPNLDAFTQALDHHPAVLSWAMSDMRPARDTDGGRKELIVSASRARQVLRLSTVSPRFFETWGMKLLAGQAQMGQGETAMVIDAKAAQMLGFASPQAAVGALVTGGGGFLQEGQEPRRIVAVIDSVKLESARDPALPQGFLLSDRPQWDLSIHGRDLATLHRVVEELWTAHGPKVPHTVQSAEEQLGEVYAQEAQFTAMLAAVALLAVGVAMSGAYALVADTLRRRRTELVLHRLHGAGTLDMARQVMAEFALPVGAAMVLGLPLAAWLGELYLDGFVERIGATAGLFAPLAAAAFATLLVTTLSALRHLRLALGLEPIEALR</sequence>
<feature type="transmembrane region" description="Helical" evidence="7">
    <location>
        <begin position="769"/>
        <end position="795"/>
    </location>
</feature>
<dbReference type="Proteomes" id="UP001371218">
    <property type="component" value="Unassembled WGS sequence"/>
</dbReference>
<comment type="caution">
    <text evidence="10">The sequence shown here is derived from an EMBL/GenBank/DDBJ whole genome shotgun (WGS) entry which is preliminary data.</text>
</comment>
<evidence type="ECO:0000256" key="2">
    <source>
        <dbReference type="ARBA" id="ARBA00022475"/>
    </source>
</evidence>
<dbReference type="InterPro" id="IPR050250">
    <property type="entry name" value="Macrolide_Exporter_MacB"/>
</dbReference>
<protein>
    <submittedName>
        <fullName evidence="10">FtsX-like permease family protein</fullName>
    </submittedName>
</protein>
<dbReference type="PANTHER" id="PTHR30572:SF4">
    <property type="entry name" value="ABC TRANSPORTER PERMEASE YTRF"/>
    <property type="match status" value="1"/>
</dbReference>
<keyword evidence="11" id="KW-1185">Reference proteome</keyword>
<evidence type="ECO:0000313" key="10">
    <source>
        <dbReference type="EMBL" id="MEK8032938.1"/>
    </source>
</evidence>
<feature type="domain" description="MacB-like periplasmic core" evidence="9">
    <location>
        <begin position="21"/>
        <end position="247"/>
    </location>
</feature>
<evidence type="ECO:0000313" key="11">
    <source>
        <dbReference type="Proteomes" id="UP001371218"/>
    </source>
</evidence>
<reference evidence="10 11" key="1">
    <citation type="submission" date="2024-04" db="EMBL/GenBank/DDBJ databases">
        <title>Novel species of the genus Ideonella isolated from streams.</title>
        <authorList>
            <person name="Lu H."/>
        </authorList>
    </citation>
    <scope>NUCLEOTIDE SEQUENCE [LARGE SCALE GENOMIC DNA]</scope>
    <source>
        <strain evidence="10 11">DXS29W</strain>
    </source>
</reference>
<dbReference type="InterPro" id="IPR025857">
    <property type="entry name" value="MacB_PCD"/>
</dbReference>
<feature type="domain" description="ABC3 transporter permease C-terminal" evidence="8">
    <location>
        <begin position="690"/>
        <end position="795"/>
    </location>
</feature>
<dbReference type="EMBL" id="JBBUTG010000013">
    <property type="protein sequence ID" value="MEK8032938.1"/>
    <property type="molecule type" value="Genomic_DNA"/>
</dbReference>
<dbReference type="InterPro" id="IPR003838">
    <property type="entry name" value="ABC3_permease_C"/>
</dbReference>
<gene>
    <name evidence="10" type="ORF">AACH06_19120</name>
</gene>
<dbReference type="Pfam" id="PF02687">
    <property type="entry name" value="FtsX"/>
    <property type="match status" value="2"/>
</dbReference>
<dbReference type="RefSeq" id="WP_341427360.1">
    <property type="nucleotide sequence ID" value="NZ_JBBUTG010000013.1"/>
</dbReference>
<accession>A0ABU9BWV0</accession>
<feature type="transmembrane region" description="Helical" evidence="7">
    <location>
        <begin position="349"/>
        <end position="371"/>
    </location>
</feature>
<dbReference type="Pfam" id="PF12704">
    <property type="entry name" value="MacB_PCD"/>
    <property type="match status" value="1"/>
</dbReference>
<feature type="transmembrane region" description="Helical" evidence="7">
    <location>
        <begin position="739"/>
        <end position="757"/>
    </location>
</feature>